<evidence type="ECO:0000256" key="1">
    <source>
        <dbReference type="SAM" id="MobiDB-lite"/>
    </source>
</evidence>
<dbReference type="RefSeq" id="XP_031863502.1">
    <property type="nucleotide sequence ID" value="XM_032001945.1"/>
</dbReference>
<organism evidence="2 3">
    <name type="scientific">Kwoniella shandongensis</name>
    <dbReference type="NCBI Taxonomy" id="1734106"/>
    <lineage>
        <taxon>Eukaryota</taxon>
        <taxon>Fungi</taxon>
        <taxon>Dikarya</taxon>
        <taxon>Basidiomycota</taxon>
        <taxon>Agaricomycotina</taxon>
        <taxon>Tremellomycetes</taxon>
        <taxon>Tremellales</taxon>
        <taxon>Cryptococcaceae</taxon>
        <taxon>Kwoniella</taxon>
    </lineage>
</organism>
<accession>A0A5M6C622</accession>
<feature type="region of interest" description="Disordered" evidence="1">
    <location>
        <begin position="1"/>
        <end position="40"/>
    </location>
</feature>
<protein>
    <submittedName>
        <fullName evidence="2">Uncharacterized protein</fullName>
    </submittedName>
</protein>
<feature type="compositionally biased region" description="Low complexity" evidence="1">
    <location>
        <begin position="54"/>
        <end position="66"/>
    </location>
</feature>
<dbReference type="Proteomes" id="UP000322225">
    <property type="component" value="Chromosome 13"/>
</dbReference>
<dbReference type="KEGG" id="ksn:43586053"/>
<proteinExistence type="predicted"/>
<keyword evidence="3" id="KW-1185">Reference proteome</keyword>
<reference evidence="2" key="2">
    <citation type="submission" date="2024-01" db="EMBL/GenBank/DDBJ databases">
        <title>Comparative genomics of Cryptococcus and Kwoniella reveals pathogenesis evolution and contrasting modes of karyotype evolution via chromosome fusion or intercentromeric recombination.</title>
        <authorList>
            <person name="Coelho M.A."/>
            <person name="David-Palma M."/>
            <person name="Shea T."/>
            <person name="Bowers K."/>
            <person name="McGinley-Smith S."/>
            <person name="Mohammad A.W."/>
            <person name="Gnirke A."/>
            <person name="Yurkov A.M."/>
            <person name="Nowrousian M."/>
            <person name="Sun S."/>
            <person name="Cuomo C.A."/>
            <person name="Heitman J."/>
        </authorList>
    </citation>
    <scope>NUCLEOTIDE SEQUENCE</scope>
    <source>
        <strain evidence="2">CBS 12478</strain>
    </source>
</reference>
<sequence>MPGRNLLRRARTTDTISDLKLQPKTVEPARSHSHSSASVACTTGPTILRSVINPSWTSSPPAESSSAGWLRGAWGSEVDSDEETEEQVDDDKSAVFEFETDEERTPNLSLLSTPVFEEQSHAPYLHSTETFQALPSWPEQEDEFEYDIDDEDNDKDVSGPPSYAASFCSAVGSSYATEGPASWASSPTGFSSAFLRRGSRLPSGVSSLRSSIASYLSNDSSFNSINDQKKRIINDDDDDDEGEEDEIDISEMSNGLVNFTLDHFTPKPRSSATFISPEFDACSPKSTTFLECISPRSNSPAIEVLMANENATNVNVRSRTPIKSKAFFTSRIGSRRLELIADSRPAVHAA</sequence>
<dbReference type="AlphaFoldDB" id="A0A5M6C622"/>
<feature type="compositionally biased region" description="Acidic residues" evidence="1">
    <location>
        <begin position="139"/>
        <end position="154"/>
    </location>
</feature>
<evidence type="ECO:0000313" key="2">
    <source>
        <dbReference type="EMBL" id="WWD22503.1"/>
    </source>
</evidence>
<feature type="region of interest" description="Disordered" evidence="1">
    <location>
        <begin position="52"/>
        <end position="108"/>
    </location>
</feature>
<name>A0A5M6C622_9TREE</name>
<gene>
    <name evidence="2" type="ORF">CI109_106996</name>
</gene>
<feature type="compositionally biased region" description="Basic residues" evidence="1">
    <location>
        <begin position="1"/>
        <end position="10"/>
    </location>
</feature>
<dbReference type="GeneID" id="43586053"/>
<feature type="region of interest" description="Disordered" evidence="1">
    <location>
        <begin position="136"/>
        <end position="161"/>
    </location>
</feature>
<feature type="compositionally biased region" description="Acidic residues" evidence="1">
    <location>
        <begin position="78"/>
        <end position="89"/>
    </location>
</feature>
<reference evidence="2" key="1">
    <citation type="submission" date="2017-08" db="EMBL/GenBank/DDBJ databases">
        <authorList>
            <person name="Cuomo C."/>
            <person name="Billmyre B."/>
            <person name="Heitman J."/>
        </authorList>
    </citation>
    <scope>NUCLEOTIDE SEQUENCE</scope>
    <source>
        <strain evidence="2">CBS 12478</strain>
    </source>
</reference>
<dbReference type="EMBL" id="CP144063">
    <property type="protein sequence ID" value="WWD22503.1"/>
    <property type="molecule type" value="Genomic_DNA"/>
</dbReference>
<evidence type="ECO:0000313" key="3">
    <source>
        <dbReference type="Proteomes" id="UP000322225"/>
    </source>
</evidence>